<evidence type="ECO:0000313" key="3">
    <source>
        <dbReference type="WBParaSite" id="Hba_19419"/>
    </source>
</evidence>
<feature type="region of interest" description="Disordered" evidence="1">
    <location>
        <begin position="1"/>
        <end position="33"/>
    </location>
</feature>
<proteinExistence type="predicted"/>
<dbReference type="AlphaFoldDB" id="A0A1I7XQ02"/>
<reference evidence="3" key="1">
    <citation type="submission" date="2016-11" db="UniProtKB">
        <authorList>
            <consortium name="WormBaseParasite"/>
        </authorList>
    </citation>
    <scope>IDENTIFICATION</scope>
</reference>
<dbReference type="Proteomes" id="UP000095283">
    <property type="component" value="Unplaced"/>
</dbReference>
<keyword evidence="2" id="KW-1185">Reference proteome</keyword>
<organism evidence="2 3">
    <name type="scientific">Heterorhabditis bacteriophora</name>
    <name type="common">Entomopathogenic nematode worm</name>
    <dbReference type="NCBI Taxonomy" id="37862"/>
    <lineage>
        <taxon>Eukaryota</taxon>
        <taxon>Metazoa</taxon>
        <taxon>Ecdysozoa</taxon>
        <taxon>Nematoda</taxon>
        <taxon>Chromadorea</taxon>
        <taxon>Rhabditida</taxon>
        <taxon>Rhabditina</taxon>
        <taxon>Rhabditomorpha</taxon>
        <taxon>Strongyloidea</taxon>
        <taxon>Heterorhabditidae</taxon>
        <taxon>Heterorhabditis</taxon>
    </lineage>
</organism>
<dbReference type="WBParaSite" id="Hba_19419">
    <property type="protein sequence ID" value="Hba_19419"/>
    <property type="gene ID" value="Hba_19419"/>
</dbReference>
<accession>A0A1I7XQ02</accession>
<protein>
    <submittedName>
        <fullName evidence="3">Uncharacterized protein</fullName>
    </submittedName>
</protein>
<sequence length="49" mass="5639">MVKKRNEGKNIKLKQKPNYGPVKNKHTFKGSNHSMNPGLVIYDKCLQLL</sequence>
<evidence type="ECO:0000313" key="2">
    <source>
        <dbReference type="Proteomes" id="UP000095283"/>
    </source>
</evidence>
<name>A0A1I7XQ02_HETBA</name>
<evidence type="ECO:0000256" key="1">
    <source>
        <dbReference type="SAM" id="MobiDB-lite"/>
    </source>
</evidence>
<feature type="compositionally biased region" description="Basic and acidic residues" evidence="1">
    <location>
        <begin position="1"/>
        <end position="10"/>
    </location>
</feature>